<feature type="domain" description="Helicase ATP-binding" evidence="6">
    <location>
        <begin position="814"/>
        <end position="984"/>
    </location>
</feature>
<dbReference type="InterPro" id="IPR027417">
    <property type="entry name" value="P-loop_NTPase"/>
</dbReference>
<dbReference type="InterPro" id="IPR052431">
    <property type="entry name" value="SKI2_subfamily_helicases"/>
</dbReference>
<evidence type="ECO:0000256" key="3">
    <source>
        <dbReference type="ARBA" id="ARBA00022806"/>
    </source>
</evidence>
<feature type="region of interest" description="Disordered" evidence="5">
    <location>
        <begin position="512"/>
        <end position="534"/>
    </location>
</feature>
<dbReference type="Pfam" id="PF26076">
    <property type="entry name" value="WHD_DDX60"/>
    <property type="match status" value="1"/>
</dbReference>
<dbReference type="Proteomes" id="UP001412239">
    <property type="component" value="Unassembled WGS sequence"/>
</dbReference>
<dbReference type="InterPro" id="IPR011545">
    <property type="entry name" value="DEAD/DEAH_box_helicase_dom"/>
</dbReference>
<dbReference type="PANTHER" id="PTHR44533">
    <property type="entry name" value="DEAD/H RNA HELICASE, PUTATIVE-RELATED"/>
    <property type="match status" value="1"/>
</dbReference>
<dbReference type="InterPro" id="IPR055124">
    <property type="entry name" value="PIN-like_DDX60"/>
</dbReference>
<dbReference type="GO" id="GO:0004386">
    <property type="term" value="F:helicase activity"/>
    <property type="evidence" value="ECO:0007669"/>
    <property type="project" value="UniProtKB-KW"/>
</dbReference>
<proteinExistence type="predicted"/>
<dbReference type="InterPro" id="IPR059032">
    <property type="entry name" value="WHD_DDX60"/>
</dbReference>
<dbReference type="InterPro" id="IPR014001">
    <property type="entry name" value="Helicase_ATP-bd"/>
</dbReference>
<keyword evidence="9" id="KW-1185">Reference proteome</keyword>
<dbReference type="Gene3D" id="3.40.50.300">
    <property type="entry name" value="P-loop containing nucleotide triphosphate hydrolases"/>
    <property type="match status" value="2"/>
</dbReference>
<evidence type="ECO:0008006" key="10">
    <source>
        <dbReference type="Google" id="ProtNLM"/>
    </source>
</evidence>
<evidence type="ECO:0000256" key="4">
    <source>
        <dbReference type="ARBA" id="ARBA00022840"/>
    </source>
</evidence>
<gene>
    <name evidence="8" type="ORF">GSTUAT00008024001</name>
</gene>
<feature type="region of interest" description="Disordered" evidence="5">
    <location>
        <begin position="1734"/>
        <end position="1766"/>
    </location>
</feature>
<evidence type="ECO:0000256" key="1">
    <source>
        <dbReference type="ARBA" id="ARBA00022741"/>
    </source>
</evidence>
<feature type="compositionally biased region" description="Basic and acidic residues" evidence="5">
    <location>
        <begin position="157"/>
        <end position="171"/>
    </location>
</feature>
<dbReference type="FunFam" id="3.40.50.300:FF:001039">
    <property type="entry name" value="ATP-dependent RNA helicase DDX60"/>
    <property type="match status" value="1"/>
</dbReference>
<dbReference type="SMART" id="SM00487">
    <property type="entry name" value="DEXDc"/>
    <property type="match status" value="1"/>
</dbReference>
<keyword evidence="3" id="KW-0347">Helicase</keyword>
<dbReference type="PROSITE" id="PS51192">
    <property type="entry name" value="HELICASE_ATP_BIND_1"/>
    <property type="match status" value="1"/>
</dbReference>
<reference evidence="8" key="1">
    <citation type="submission" date="2015-10" db="EMBL/GenBank/DDBJ databases">
        <authorList>
            <person name="Regsiter A."/>
            <person name="william w."/>
        </authorList>
    </citation>
    <scope>NUCLEOTIDE SEQUENCE</scope>
    <source>
        <strain evidence="8">Montdore</strain>
    </source>
</reference>
<dbReference type="Pfam" id="PF00270">
    <property type="entry name" value="DEAD"/>
    <property type="match status" value="1"/>
</dbReference>
<protein>
    <recommendedName>
        <fullName evidence="10">P-loop containing nucleoside triphosphate hydrolase protein</fullName>
    </recommendedName>
</protein>
<dbReference type="Pfam" id="PF23002">
    <property type="entry name" value="PIN-like_DDX60"/>
    <property type="match status" value="1"/>
</dbReference>
<feature type="compositionally biased region" description="Acidic residues" evidence="5">
    <location>
        <begin position="1734"/>
        <end position="1745"/>
    </location>
</feature>
<dbReference type="CDD" id="cd18025">
    <property type="entry name" value="DEXHc_DDX60"/>
    <property type="match status" value="1"/>
</dbReference>
<dbReference type="SUPFAM" id="SSF52540">
    <property type="entry name" value="P-loop containing nucleoside triphosphate hydrolases"/>
    <property type="match status" value="1"/>
</dbReference>
<dbReference type="GO" id="GO:0003676">
    <property type="term" value="F:nucleic acid binding"/>
    <property type="evidence" value="ECO:0007669"/>
    <property type="project" value="InterPro"/>
</dbReference>
<keyword evidence="4" id="KW-0067">ATP-binding</keyword>
<name>A0A292PMR0_9PEZI</name>
<evidence type="ECO:0000259" key="6">
    <source>
        <dbReference type="PROSITE" id="PS51192"/>
    </source>
</evidence>
<dbReference type="EMBL" id="LN891166">
    <property type="protein sequence ID" value="CUS07888.1"/>
    <property type="molecule type" value="Genomic_DNA"/>
</dbReference>
<dbReference type="SMART" id="SM00490">
    <property type="entry name" value="HELICc"/>
    <property type="match status" value="1"/>
</dbReference>
<dbReference type="PANTHER" id="PTHR44533:SF4">
    <property type="entry name" value="DEAD_H RNA HELICASE, PUTATIVE-RELATED"/>
    <property type="match status" value="1"/>
</dbReference>
<dbReference type="GO" id="GO:0005737">
    <property type="term" value="C:cytoplasm"/>
    <property type="evidence" value="ECO:0007669"/>
    <property type="project" value="TreeGrafter"/>
</dbReference>
<feature type="region of interest" description="Disordered" evidence="5">
    <location>
        <begin position="157"/>
        <end position="202"/>
    </location>
</feature>
<evidence type="ECO:0000256" key="2">
    <source>
        <dbReference type="ARBA" id="ARBA00022801"/>
    </source>
</evidence>
<evidence type="ECO:0000313" key="9">
    <source>
        <dbReference type="Proteomes" id="UP001412239"/>
    </source>
</evidence>
<dbReference type="PROSITE" id="PS51194">
    <property type="entry name" value="HELICASE_CTER"/>
    <property type="match status" value="1"/>
</dbReference>
<feature type="compositionally biased region" description="Low complexity" evidence="5">
    <location>
        <begin position="1748"/>
        <end position="1763"/>
    </location>
</feature>
<evidence type="ECO:0000256" key="5">
    <source>
        <dbReference type="SAM" id="MobiDB-lite"/>
    </source>
</evidence>
<keyword evidence="1" id="KW-0547">Nucleotide-binding</keyword>
<keyword evidence="2" id="KW-0378">Hydrolase</keyword>
<dbReference type="GO" id="GO:0016787">
    <property type="term" value="F:hydrolase activity"/>
    <property type="evidence" value="ECO:0007669"/>
    <property type="project" value="UniProtKB-KW"/>
</dbReference>
<feature type="domain" description="Helicase C-terminal" evidence="7">
    <location>
        <begin position="1274"/>
        <end position="1430"/>
    </location>
</feature>
<feature type="compositionally biased region" description="Basic and acidic residues" evidence="5">
    <location>
        <begin position="583"/>
        <end position="599"/>
    </location>
</feature>
<dbReference type="Pfam" id="PF00271">
    <property type="entry name" value="Helicase_C"/>
    <property type="match status" value="1"/>
</dbReference>
<dbReference type="InterPro" id="IPR001650">
    <property type="entry name" value="Helicase_C-like"/>
</dbReference>
<accession>A0A292PMR0</accession>
<organism evidence="8 9">
    <name type="scientific">Tuber aestivum</name>
    <name type="common">summer truffle</name>
    <dbReference type="NCBI Taxonomy" id="59557"/>
    <lineage>
        <taxon>Eukaryota</taxon>
        <taxon>Fungi</taxon>
        <taxon>Dikarya</taxon>
        <taxon>Ascomycota</taxon>
        <taxon>Pezizomycotina</taxon>
        <taxon>Pezizomycetes</taxon>
        <taxon>Pezizales</taxon>
        <taxon>Tuberaceae</taxon>
        <taxon>Tuber</taxon>
    </lineage>
</organism>
<feature type="region of interest" description="Disordered" evidence="5">
    <location>
        <begin position="568"/>
        <end position="625"/>
    </location>
</feature>
<evidence type="ECO:0000259" key="7">
    <source>
        <dbReference type="PROSITE" id="PS51194"/>
    </source>
</evidence>
<evidence type="ECO:0000313" key="8">
    <source>
        <dbReference type="EMBL" id="CUS07888.1"/>
    </source>
</evidence>
<sequence>MDPAMQLQTTRGWYDKLRPVRVDLVGDYAGEEFFLIDGDSLLRWVFGDERIDFDTGFQLLHAVYVVESFLQQLSSRRCRFSVVFLEISRNACIPCSPAAEQNAWKYLFARSAIIEHMKRIDHPQGLVSTFGSLADPEFRRYLDSTRPYFVMYHDGSDAGRSKQKAHEKPDWEAEGANQRESGSDMEDKDATDSPPTGYVDSDLDGLFNQEGLLKAGIREWMSLGFSIALMNEVVFKDSKIFTYVLETNLYTLEPVDIRANPAGTPPPGPEYSRTPDWKPLRSARERLAVATVAHVLQLDEGKHGDLAAIFLIHIILLSQLTLPARFLAPFDVDEAVSAAISPAQDFLKRLVIASGDLLGIGAVSLEDAQNDLCDYVDGRLLLKLILTPEELSEEAKQKFSILANHVEALCGKRPELPVLSKSVDLSFIELPVVRRRKILAFSNPAFDKYLKDIRLPIDIMAEEGSEDHEEEDDQTYYEKTHWHNPRNPLVTARIRAQRALPKPVAKVRGAVAVAPSAKPQTEDQERAARRAGGRARKWEQIYLNQMYQYASSLTDSIDGSLNPKLVTVEEKAKKPQAAGKKTTVKEEKNAKPNKKDGPSKGKGSGKLSAADIISQNNATKKAGREAKLHDSWKSVCDEVANVKDDESAISRLEIWLAASQKAISAGVAENKEWPFIEAEARLYKIQLLQRIWAGYCKRGEQEHGYAAASALFNEARLALFSGGMTRKVHQILSNVFEAFGILKPPSDPLTSLPDRKVLFAKLWDGRCESADTRLGMTSEEFQLLHCGPWMDRNMDSRPDPRVPFKPDGWQRRVLDELDENNSLFVVAPTSAGKTFIAFYAMEKVLKESDEGVLVYVAPTKALVNQIAAEVISRYKKNYRYAGKTVWAIHTRDYRMNNPNECQILITVPEILQIMLMSPPNAKSWTPRVKRIIFDEVHSIGNADDGIVWEQLLLLAPCPIIALSATVGNPEEFGSWLASAQRSVGVKLTVVQHPSRYSDLRKFVYIPRKGMTSFEGMPQKVSRFNQLEMADYVRAVHPVATLANTKRGIPNDMSLEPKDCLQLYWAMSKCQTSECPFPKVLDLKEVFGTEGKVITKAEVFKWEEKLKQVLHNWMKDAEPIFAEVTKLLAAEAVMKAVPDKEYEDGGDSGAPAEGSGPLLVDLPPPSCTRDYLEKTTLPLLQALHSANALPAILFSYDRLLCEKICAMLCSQLETAEKIWRENSPKWQKIIKDWEKYKADRGSRGAKKAKIILPPGSTKADMMRETAEHDSSFWSSFDPRHPSPEFSFADFKKHAKSDLQADIDNLIHWGIPEGLVHAFSRGIGVHHSGLNRKYRQAVEMLFRKGYLRVVIATGTLSLGINMPTRSSVFVGESVYLNSLNYRQAAGRAGRRGFDNLGNVVFHAFSPAKVERIMSSKLPSLIGHFPISTSLVLRLFILLHNSNESDHAKHTINTLLSQGKLVIGGGEFKEQVLHHLRFSIEFLRRQKLIGSNGRPLNFAGLTSHLYYVENSSFALHVLLCNGYMKELCKNINKSPDSVCLELMLVLANIFGREQKCFPRHKSLPPLPAAAAELLADQNERTLRTYVAYVESFVKSYCKNTDNVLPFSGLECGAKGTIEEPNVKSRSSFVALSGHGDNFTSVNDLTSSVRRGVLIDGASVPHLPADDSSTVNGYLYYFYIHGDVKKLDQHHGIQAGSVWFVLKDFSLVLAAIETGLTCFIRDGPGAYYDFKDEGDDVDGDIHEDDEDDKESVAASTTTDDGSSGVSSEAVDPGFKNVLKAVTILRKRFEEKFKKMWA</sequence>
<dbReference type="GO" id="GO:0005524">
    <property type="term" value="F:ATP binding"/>
    <property type="evidence" value="ECO:0007669"/>
    <property type="project" value="UniProtKB-KW"/>
</dbReference>